<reference evidence="5" key="1">
    <citation type="journal article" date="2014" name="Int. J. Syst. Evol. Microbiol.">
        <title>Complete genome sequence of Corynebacterium casei LMG S-19264T (=DSM 44701T), isolated from a smear-ripened cheese.</title>
        <authorList>
            <consortium name="US DOE Joint Genome Institute (JGI-PGF)"/>
            <person name="Walter F."/>
            <person name="Albersmeier A."/>
            <person name="Kalinowski J."/>
            <person name="Ruckert C."/>
        </authorList>
    </citation>
    <scope>NUCLEOTIDE SEQUENCE</scope>
    <source>
        <strain evidence="5">KCTC 32255</strain>
    </source>
</reference>
<keyword evidence="2" id="KW-0560">Oxidoreductase</keyword>
<evidence type="ECO:0000313" key="5">
    <source>
        <dbReference type="EMBL" id="GGZ16906.1"/>
    </source>
</evidence>
<dbReference type="NCBIfam" id="NF005559">
    <property type="entry name" value="PRK07231.1"/>
    <property type="match status" value="1"/>
</dbReference>
<proteinExistence type="inferred from homology"/>
<organism evidence="5 6">
    <name type="scientific">Novosphingobium colocasiae</name>
    <dbReference type="NCBI Taxonomy" id="1256513"/>
    <lineage>
        <taxon>Bacteria</taxon>
        <taxon>Pseudomonadati</taxon>
        <taxon>Pseudomonadota</taxon>
        <taxon>Alphaproteobacteria</taxon>
        <taxon>Sphingomonadales</taxon>
        <taxon>Sphingomonadaceae</taxon>
        <taxon>Novosphingobium</taxon>
    </lineage>
</organism>
<feature type="domain" description="Ketoreductase" evidence="4">
    <location>
        <begin position="5"/>
        <end position="184"/>
    </location>
</feature>
<dbReference type="PROSITE" id="PS00061">
    <property type="entry name" value="ADH_SHORT"/>
    <property type="match status" value="1"/>
</dbReference>
<dbReference type="SMART" id="SM00822">
    <property type="entry name" value="PKS_KR"/>
    <property type="match status" value="1"/>
</dbReference>
<evidence type="ECO:0000256" key="2">
    <source>
        <dbReference type="ARBA" id="ARBA00023002"/>
    </source>
</evidence>
<comment type="similarity">
    <text evidence="1">Belongs to the short-chain dehydrogenases/reductases (SDR) family.</text>
</comment>
<dbReference type="AlphaFoldDB" id="A0A918UKH3"/>
<dbReference type="InterPro" id="IPR057326">
    <property type="entry name" value="KR_dom"/>
</dbReference>
<dbReference type="SUPFAM" id="SSF51735">
    <property type="entry name" value="NAD(P)-binding Rossmann-fold domains"/>
    <property type="match status" value="1"/>
</dbReference>
<dbReference type="EMBL" id="BMZA01000031">
    <property type="protein sequence ID" value="GGZ16906.1"/>
    <property type="molecule type" value="Genomic_DNA"/>
</dbReference>
<dbReference type="PRINTS" id="PR00081">
    <property type="entry name" value="GDHRDH"/>
</dbReference>
<gene>
    <name evidence="5" type="ORF">GCM10011614_34400</name>
</gene>
<dbReference type="PANTHER" id="PTHR24321">
    <property type="entry name" value="DEHYDROGENASES, SHORT CHAIN"/>
    <property type="match status" value="1"/>
</dbReference>
<protein>
    <submittedName>
        <fullName evidence="5">Short chain dehydrogenase</fullName>
    </submittedName>
</protein>
<dbReference type="Gene3D" id="3.40.50.720">
    <property type="entry name" value="NAD(P)-binding Rossmann-like Domain"/>
    <property type="match status" value="1"/>
</dbReference>
<evidence type="ECO:0000259" key="4">
    <source>
        <dbReference type="SMART" id="SM00822"/>
    </source>
</evidence>
<dbReference type="RefSeq" id="WP_189622521.1">
    <property type="nucleotide sequence ID" value="NZ_BMZA01000031.1"/>
</dbReference>
<dbReference type="FunFam" id="3.40.50.720:FF:000084">
    <property type="entry name" value="Short-chain dehydrogenase reductase"/>
    <property type="match status" value="1"/>
</dbReference>
<evidence type="ECO:0000256" key="1">
    <source>
        <dbReference type="ARBA" id="ARBA00006484"/>
    </source>
</evidence>
<dbReference type="InterPro" id="IPR036291">
    <property type="entry name" value="NAD(P)-bd_dom_sf"/>
</dbReference>
<dbReference type="InterPro" id="IPR002347">
    <property type="entry name" value="SDR_fam"/>
</dbReference>
<dbReference type="PANTHER" id="PTHR24321:SF8">
    <property type="entry name" value="ESTRADIOL 17-BETA-DEHYDROGENASE 8-RELATED"/>
    <property type="match status" value="1"/>
</dbReference>
<accession>A0A918UKH3</accession>
<dbReference type="InterPro" id="IPR020904">
    <property type="entry name" value="Sc_DH/Rdtase_CS"/>
</dbReference>
<evidence type="ECO:0000313" key="6">
    <source>
        <dbReference type="Proteomes" id="UP000648075"/>
    </source>
</evidence>
<dbReference type="GO" id="GO:0016491">
    <property type="term" value="F:oxidoreductase activity"/>
    <property type="evidence" value="ECO:0007669"/>
    <property type="project" value="UniProtKB-KW"/>
</dbReference>
<dbReference type="PRINTS" id="PR00080">
    <property type="entry name" value="SDRFAMILY"/>
</dbReference>
<name>A0A918UKH3_9SPHN</name>
<keyword evidence="3" id="KW-0520">NAD</keyword>
<reference evidence="5" key="2">
    <citation type="submission" date="2020-09" db="EMBL/GenBank/DDBJ databases">
        <authorList>
            <person name="Sun Q."/>
            <person name="Kim S."/>
        </authorList>
    </citation>
    <scope>NUCLEOTIDE SEQUENCE</scope>
    <source>
        <strain evidence="5">KCTC 32255</strain>
    </source>
</reference>
<dbReference type="CDD" id="cd05233">
    <property type="entry name" value="SDR_c"/>
    <property type="match status" value="1"/>
</dbReference>
<sequence>MVEDKVIIVTGGGSGIGRATCDTLARNGAKVIVADLDAASAHVAAEAITAEGGVATAVKVDVADEASVEAMVAFAVATYGKLDGAVNNAGIEMSNKPVHELSAEEWRRVIDVDLSGVFFCVKHEVREMKKNGGAIVNTSSGAGLRGQINAVDYVAAKHGVQGITKAVATEVGAFGIRINSVNPGLIMTPMVRDRLMHDPVFDKALDGLRQRHHIGRFGEVQEVANAIMWLLSGQSSFVTGAPLLVDGGYCV</sequence>
<comment type="caution">
    <text evidence="5">The sequence shown here is derived from an EMBL/GenBank/DDBJ whole genome shotgun (WGS) entry which is preliminary data.</text>
</comment>
<dbReference type="Proteomes" id="UP000648075">
    <property type="component" value="Unassembled WGS sequence"/>
</dbReference>
<dbReference type="Pfam" id="PF13561">
    <property type="entry name" value="adh_short_C2"/>
    <property type="match status" value="1"/>
</dbReference>
<keyword evidence="6" id="KW-1185">Reference proteome</keyword>
<evidence type="ECO:0000256" key="3">
    <source>
        <dbReference type="ARBA" id="ARBA00023027"/>
    </source>
</evidence>